<dbReference type="AlphaFoldDB" id="F1A167"/>
<dbReference type="EMBL" id="GL871362">
    <property type="protein sequence ID" value="EGC30064.1"/>
    <property type="molecule type" value="Genomic_DNA"/>
</dbReference>
<evidence type="ECO:0000313" key="3">
    <source>
        <dbReference type="Proteomes" id="UP000001064"/>
    </source>
</evidence>
<proteinExistence type="predicted"/>
<organism evidence="2 3">
    <name type="scientific">Dictyostelium purpureum</name>
    <name type="common">Slime mold</name>
    <dbReference type="NCBI Taxonomy" id="5786"/>
    <lineage>
        <taxon>Eukaryota</taxon>
        <taxon>Amoebozoa</taxon>
        <taxon>Evosea</taxon>
        <taxon>Eumycetozoa</taxon>
        <taxon>Dictyostelia</taxon>
        <taxon>Dictyosteliales</taxon>
        <taxon>Dictyosteliaceae</taxon>
        <taxon>Dictyostelium</taxon>
    </lineage>
</organism>
<evidence type="ECO:0000256" key="1">
    <source>
        <dbReference type="SAM" id="MobiDB-lite"/>
    </source>
</evidence>
<feature type="compositionally biased region" description="Basic and acidic residues" evidence="1">
    <location>
        <begin position="11"/>
        <end position="37"/>
    </location>
</feature>
<feature type="region of interest" description="Disordered" evidence="1">
    <location>
        <begin position="1"/>
        <end position="61"/>
    </location>
</feature>
<evidence type="ECO:0000313" key="2">
    <source>
        <dbReference type="EMBL" id="EGC30064.1"/>
    </source>
</evidence>
<name>F1A167_DICPU</name>
<dbReference type="KEGG" id="dpp:DICPUDRAFT_41979"/>
<feature type="compositionally biased region" description="Polar residues" evidence="1">
    <location>
        <begin position="1"/>
        <end position="10"/>
    </location>
</feature>
<dbReference type="GeneID" id="10511258"/>
<accession>F1A167</accession>
<gene>
    <name evidence="2" type="ORF">DICPUDRAFT_41979</name>
</gene>
<dbReference type="Proteomes" id="UP000001064">
    <property type="component" value="Unassembled WGS sequence"/>
</dbReference>
<reference evidence="3" key="1">
    <citation type="journal article" date="2011" name="Genome Biol.">
        <title>Comparative genomics of the social amoebae Dictyostelium discoideum and Dictyostelium purpureum.</title>
        <authorList>
            <consortium name="US DOE Joint Genome Institute (JGI-PGF)"/>
            <person name="Sucgang R."/>
            <person name="Kuo A."/>
            <person name="Tian X."/>
            <person name="Salerno W."/>
            <person name="Parikh A."/>
            <person name="Feasley C.L."/>
            <person name="Dalin E."/>
            <person name="Tu H."/>
            <person name="Huang E."/>
            <person name="Barry K."/>
            <person name="Lindquist E."/>
            <person name="Shapiro H."/>
            <person name="Bruce D."/>
            <person name="Schmutz J."/>
            <person name="Salamov A."/>
            <person name="Fey P."/>
            <person name="Gaudet P."/>
            <person name="Anjard C."/>
            <person name="Babu M.M."/>
            <person name="Basu S."/>
            <person name="Bushmanova Y."/>
            <person name="van der Wel H."/>
            <person name="Katoh-Kurasawa M."/>
            <person name="Dinh C."/>
            <person name="Coutinho P.M."/>
            <person name="Saito T."/>
            <person name="Elias M."/>
            <person name="Schaap P."/>
            <person name="Kay R.R."/>
            <person name="Henrissat B."/>
            <person name="Eichinger L."/>
            <person name="Rivero F."/>
            <person name="Putnam N.H."/>
            <person name="West C.M."/>
            <person name="Loomis W.F."/>
            <person name="Chisholm R.L."/>
            <person name="Shaulsky G."/>
            <person name="Strassmann J.E."/>
            <person name="Queller D.C."/>
            <person name="Kuspa A."/>
            <person name="Grigoriev I.V."/>
        </authorList>
    </citation>
    <scope>NUCLEOTIDE SEQUENCE [LARGE SCALE GENOMIC DNA]</scope>
    <source>
        <strain evidence="3">QSDP1</strain>
    </source>
</reference>
<dbReference type="OrthoDB" id="10353633at2759"/>
<keyword evidence="3" id="KW-1185">Reference proteome</keyword>
<dbReference type="VEuPathDB" id="AmoebaDB:DICPUDRAFT_41979"/>
<protein>
    <submittedName>
        <fullName evidence="2">Uncharacterized protein</fullName>
    </submittedName>
</protein>
<dbReference type="RefSeq" id="XP_003293410.1">
    <property type="nucleotide sequence ID" value="XM_003293362.1"/>
</dbReference>
<dbReference type="InParanoid" id="F1A167"/>
<sequence length="61" mass="6759">MSGTKSLTSKFEQEIKDANEVKTSGKKERVWTPHSDDSYTVQTKLKSPQGPPPKRSIASLP</sequence>